<sequence length="48" mass="5859">MLFWELRKLRRIMRLEMRRLVKTLVQLLMIMLSKPIHPENNGCTAFKC</sequence>
<reference evidence="1" key="1">
    <citation type="journal article" date="2015" name="Genome Biol. Evol.">
        <title>Organellar Genomes of White Spruce (Picea glauca): Assembly and Annotation.</title>
        <authorList>
            <person name="Jackman S.D."/>
            <person name="Warren R.L."/>
            <person name="Gibb E.A."/>
            <person name="Vandervalk B.P."/>
            <person name="Mohamadi H."/>
            <person name="Chu J."/>
            <person name="Raymond A."/>
            <person name="Pleasance S."/>
            <person name="Coope R."/>
            <person name="Wildung M.R."/>
            <person name="Ritland C.E."/>
            <person name="Bousquet J."/>
            <person name="Jones S.J."/>
            <person name="Bohlmann J."/>
            <person name="Birol I."/>
        </authorList>
    </citation>
    <scope>NUCLEOTIDE SEQUENCE [LARGE SCALE GENOMIC DNA]</scope>
    <source>
        <tissue evidence="1">Flushing bud</tissue>
    </source>
</reference>
<comment type="caution">
    <text evidence="1">The sequence shown here is derived from an EMBL/GenBank/DDBJ whole genome shotgun (WGS) entry which is preliminary data.</text>
</comment>
<dbReference type="EMBL" id="LKAM01000014">
    <property type="protein sequence ID" value="KUM46040.1"/>
    <property type="molecule type" value="Genomic_DNA"/>
</dbReference>
<gene>
    <name evidence="1" type="ORF">ABT39_MTgene2143</name>
</gene>
<name>A0A117NG00_PICGL</name>
<accession>A0A117NG00</accession>
<evidence type="ECO:0000313" key="1">
    <source>
        <dbReference type="EMBL" id="KUM46040.1"/>
    </source>
</evidence>
<dbReference type="AlphaFoldDB" id="A0A117NG00"/>
<keyword evidence="1" id="KW-0496">Mitochondrion</keyword>
<protein>
    <submittedName>
        <fullName evidence="1">Uncharacterized protein</fullName>
    </submittedName>
</protein>
<organism evidence="1">
    <name type="scientific">Picea glauca</name>
    <name type="common">White spruce</name>
    <name type="synonym">Pinus glauca</name>
    <dbReference type="NCBI Taxonomy" id="3330"/>
    <lineage>
        <taxon>Eukaryota</taxon>
        <taxon>Viridiplantae</taxon>
        <taxon>Streptophyta</taxon>
        <taxon>Embryophyta</taxon>
        <taxon>Tracheophyta</taxon>
        <taxon>Spermatophyta</taxon>
        <taxon>Pinopsida</taxon>
        <taxon>Pinidae</taxon>
        <taxon>Conifers I</taxon>
        <taxon>Pinales</taxon>
        <taxon>Pinaceae</taxon>
        <taxon>Picea</taxon>
    </lineage>
</organism>
<proteinExistence type="predicted"/>
<geneLocation type="mitochondrion" evidence="1"/>